<keyword evidence="12" id="KW-1185">Reference proteome</keyword>
<reference evidence="11 12" key="1">
    <citation type="submission" date="2018-08" db="EMBL/GenBank/DDBJ databases">
        <title>Genomic investigation of the strawberry pathogen Phytophthora fragariae indicates pathogenicity is determined by transcriptional variation in three key races.</title>
        <authorList>
            <person name="Adams T.M."/>
            <person name="Armitage A.D."/>
            <person name="Sobczyk M.K."/>
            <person name="Bates H.J."/>
            <person name="Dunwell J.M."/>
            <person name="Nellist C.F."/>
            <person name="Harrison R.J."/>
        </authorList>
    </citation>
    <scope>NUCLEOTIDE SEQUENCE [LARGE SCALE GENOMIC DNA]</scope>
    <source>
        <strain evidence="10 13">A4</strain>
        <strain evidence="8 14">BC-1</strain>
        <strain evidence="7 12">NOV-27</strain>
        <strain evidence="6 15">NOV-5</strain>
        <strain evidence="5 16">NOV-71</strain>
        <strain evidence="9 18">NOV-77</strain>
        <strain evidence="2 11">NOV-9</strain>
        <strain evidence="4 19">ONT-3</strain>
        <strain evidence="3 17">SCRP245</strain>
    </source>
</reference>
<name>A0A6A3E689_9STRA</name>
<gene>
    <name evidence="10" type="ORF">PF001_g22797</name>
    <name evidence="8" type="ORF">PF002_g15617</name>
    <name evidence="7" type="ORF">PF005_g23568</name>
    <name evidence="6" type="ORF">PF006_g22853</name>
    <name evidence="5" type="ORF">PF007_g23591</name>
    <name evidence="9" type="ORF">PF008_g27593</name>
    <name evidence="2" type="ORF">PF009_g24431</name>
    <name evidence="4" type="ORF">PF010_g24762</name>
    <name evidence="3" type="ORF">PF011_g27020</name>
</gene>
<evidence type="ECO:0000313" key="15">
    <source>
        <dbReference type="Proteomes" id="UP000440732"/>
    </source>
</evidence>
<feature type="region of interest" description="Disordered" evidence="1">
    <location>
        <begin position="1"/>
        <end position="25"/>
    </location>
</feature>
<evidence type="ECO:0000313" key="12">
    <source>
        <dbReference type="Proteomes" id="UP000433483"/>
    </source>
</evidence>
<dbReference type="EMBL" id="QXGF01002284">
    <property type="protein sequence ID" value="KAE8925358.1"/>
    <property type="molecule type" value="Genomic_DNA"/>
</dbReference>
<dbReference type="EMBL" id="QXFX01002724">
    <property type="protein sequence ID" value="KAE9074230.1"/>
    <property type="molecule type" value="Genomic_DNA"/>
</dbReference>
<evidence type="ECO:0000313" key="5">
    <source>
        <dbReference type="EMBL" id="KAE9079098.1"/>
    </source>
</evidence>
<evidence type="ECO:0000313" key="2">
    <source>
        <dbReference type="EMBL" id="KAE8925358.1"/>
    </source>
</evidence>
<evidence type="ECO:0000313" key="11">
    <source>
        <dbReference type="Proteomes" id="UP000429523"/>
    </source>
</evidence>
<evidence type="ECO:0000313" key="4">
    <source>
        <dbReference type="EMBL" id="KAE9074230.1"/>
    </source>
</evidence>
<evidence type="ECO:0000313" key="3">
    <source>
        <dbReference type="EMBL" id="KAE8968888.1"/>
    </source>
</evidence>
<evidence type="ECO:0000313" key="14">
    <source>
        <dbReference type="Proteomes" id="UP000440367"/>
    </source>
</evidence>
<feature type="region of interest" description="Disordered" evidence="1">
    <location>
        <begin position="60"/>
        <end position="80"/>
    </location>
</feature>
<dbReference type="Proteomes" id="UP000440732">
    <property type="component" value="Unassembled WGS sequence"/>
</dbReference>
<evidence type="ECO:0000313" key="6">
    <source>
        <dbReference type="EMBL" id="KAE9100656.1"/>
    </source>
</evidence>
<evidence type="ECO:0000313" key="7">
    <source>
        <dbReference type="EMBL" id="KAE9179754.1"/>
    </source>
</evidence>
<evidence type="ECO:0000313" key="10">
    <source>
        <dbReference type="EMBL" id="KAE9283541.1"/>
    </source>
</evidence>
<dbReference type="EMBL" id="QXGB01002260">
    <property type="protein sequence ID" value="KAE9179754.1"/>
    <property type="molecule type" value="Genomic_DNA"/>
</dbReference>
<accession>A0A6A3E689</accession>
<dbReference type="Proteomes" id="UP000460718">
    <property type="component" value="Unassembled WGS sequence"/>
</dbReference>
<comment type="caution">
    <text evidence="2">The sequence shown here is derived from an EMBL/GenBank/DDBJ whole genome shotgun (WGS) entry which is preliminary data.</text>
</comment>
<dbReference type="Proteomes" id="UP000486351">
    <property type="component" value="Unassembled WGS sequence"/>
</dbReference>
<evidence type="ECO:0000313" key="19">
    <source>
        <dbReference type="Proteomes" id="UP000488956"/>
    </source>
</evidence>
<evidence type="ECO:0000313" key="13">
    <source>
        <dbReference type="Proteomes" id="UP000437068"/>
    </source>
</evidence>
<organism evidence="2 11">
    <name type="scientific">Phytophthora fragariae</name>
    <dbReference type="NCBI Taxonomy" id="53985"/>
    <lineage>
        <taxon>Eukaryota</taxon>
        <taxon>Sar</taxon>
        <taxon>Stramenopiles</taxon>
        <taxon>Oomycota</taxon>
        <taxon>Peronosporomycetes</taxon>
        <taxon>Peronosporales</taxon>
        <taxon>Peronosporaceae</taxon>
        <taxon>Phytophthora</taxon>
    </lineage>
</organism>
<dbReference type="EMBL" id="QXGD01000885">
    <property type="protein sequence ID" value="KAE9221338.1"/>
    <property type="molecule type" value="Genomic_DNA"/>
</dbReference>
<evidence type="ECO:0000313" key="17">
    <source>
        <dbReference type="Proteomes" id="UP000460718"/>
    </source>
</evidence>
<evidence type="ECO:0000313" key="18">
    <source>
        <dbReference type="Proteomes" id="UP000486351"/>
    </source>
</evidence>
<evidence type="ECO:0000313" key="9">
    <source>
        <dbReference type="EMBL" id="KAE9282674.1"/>
    </source>
</evidence>
<dbReference type="Proteomes" id="UP000429523">
    <property type="component" value="Unassembled WGS sequence"/>
</dbReference>
<dbReference type="Proteomes" id="UP000440367">
    <property type="component" value="Unassembled WGS sequence"/>
</dbReference>
<dbReference type="OrthoDB" id="10512103at2759"/>
<evidence type="ECO:0000313" key="8">
    <source>
        <dbReference type="EMBL" id="KAE9221338.1"/>
    </source>
</evidence>
<dbReference type="EMBL" id="QXFZ01002246">
    <property type="protein sequence ID" value="KAE9079098.1"/>
    <property type="molecule type" value="Genomic_DNA"/>
</dbReference>
<proteinExistence type="predicted"/>
<dbReference type="EMBL" id="QXGA01002279">
    <property type="protein sequence ID" value="KAE9100656.1"/>
    <property type="molecule type" value="Genomic_DNA"/>
</dbReference>
<dbReference type="EMBL" id="QXFY01003716">
    <property type="protein sequence ID" value="KAE9282674.1"/>
    <property type="molecule type" value="Genomic_DNA"/>
</dbReference>
<sequence>MKVQHAQERSLLKEQQDREIDQTKEQRALKMKRRKIERSVKSLCLKEECDREKEYRRRLKHDAKENKSPTEPIIVASALV</sequence>
<dbReference type="EMBL" id="QXFW01003765">
    <property type="protein sequence ID" value="KAE8968888.1"/>
    <property type="molecule type" value="Genomic_DNA"/>
</dbReference>
<evidence type="ECO:0000256" key="1">
    <source>
        <dbReference type="SAM" id="MobiDB-lite"/>
    </source>
</evidence>
<dbReference type="EMBL" id="QXGE01002247">
    <property type="protein sequence ID" value="KAE9283541.1"/>
    <property type="molecule type" value="Genomic_DNA"/>
</dbReference>
<evidence type="ECO:0000313" key="16">
    <source>
        <dbReference type="Proteomes" id="UP000441208"/>
    </source>
</evidence>
<dbReference type="Proteomes" id="UP000441208">
    <property type="component" value="Unassembled WGS sequence"/>
</dbReference>
<dbReference type="Proteomes" id="UP000488956">
    <property type="component" value="Unassembled WGS sequence"/>
</dbReference>
<dbReference type="Proteomes" id="UP000437068">
    <property type="component" value="Unassembled WGS sequence"/>
</dbReference>
<dbReference type="Proteomes" id="UP000433483">
    <property type="component" value="Unassembled WGS sequence"/>
</dbReference>
<protein>
    <submittedName>
        <fullName evidence="2">Uncharacterized protein</fullName>
    </submittedName>
</protein>
<dbReference type="AlphaFoldDB" id="A0A6A3E689"/>